<dbReference type="RefSeq" id="WP_088465630.1">
    <property type="nucleotide sequence ID" value="NZ_NIRR01000038.1"/>
</dbReference>
<name>A0A246FHC4_9BACT</name>
<dbReference type="EMBL" id="NIRR01000038">
    <property type="protein sequence ID" value="OWP61911.1"/>
    <property type="molecule type" value="Genomic_DNA"/>
</dbReference>
<accession>A0A246FHC4</accession>
<evidence type="ECO:0000313" key="1">
    <source>
        <dbReference type="EMBL" id="OWP61911.1"/>
    </source>
</evidence>
<dbReference type="Pfam" id="PF19856">
    <property type="entry name" value="DUF6331"/>
    <property type="match status" value="1"/>
</dbReference>
<reference evidence="1 2" key="1">
    <citation type="submission" date="2017-06" db="EMBL/GenBank/DDBJ databases">
        <title>Hymenobacter amundsenii sp. nov. isolated from regoliths in Antarctica.</title>
        <authorList>
            <person name="Sedlacek I."/>
            <person name="Kralova S."/>
            <person name="Pantucek R."/>
            <person name="Svec P."/>
            <person name="Holochova P."/>
            <person name="Stankova E."/>
            <person name="Vrbovska V."/>
            <person name="Busse H.-J."/>
        </authorList>
    </citation>
    <scope>NUCLEOTIDE SEQUENCE [LARGE SCALE GENOMIC DNA]</scope>
    <source>
        <strain evidence="1 2">CCM 8682</strain>
    </source>
</reference>
<proteinExistence type="predicted"/>
<dbReference type="InterPro" id="IPR046294">
    <property type="entry name" value="DUF6331"/>
</dbReference>
<gene>
    <name evidence="1" type="ORF">CDA63_16840</name>
</gene>
<protein>
    <submittedName>
        <fullName evidence="1">Uncharacterized protein</fullName>
    </submittedName>
</protein>
<dbReference type="Proteomes" id="UP000197277">
    <property type="component" value="Unassembled WGS sequence"/>
</dbReference>
<dbReference type="AlphaFoldDB" id="A0A246FHC4"/>
<keyword evidence="2" id="KW-1185">Reference proteome</keyword>
<evidence type="ECO:0000313" key="2">
    <source>
        <dbReference type="Proteomes" id="UP000197277"/>
    </source>
</evidence>
<comment type="caution">
    <text evidence="1">The sequence shown here is derived from an EMBL/GenBank/DDBJ whole genome shotgun (WGS) entry which is preliminary data.</text>
</comment>
<sequence>MTAQAILSIGPEAHIDLLGFDPFSDSLLCFSHTQDTPANTAQGALAPLDVFWNNLEVACVAACCGVQAFGWWPDDICRAAQGLNQQSLVEALRQTKQTVLSANKDVVSYDRFNQLFARASFLRLLDHLLSVLATDSREQVTFSNDS</sequence>
<organism evidence="1 2">
    <name type="scientific">Hymenobacter amundsenii</name>
    <dbReference type="NCBI Taxonomy" id="2006685"/>
    <lineage>
        <taxon>Bacteria</taxon>
        <taxon>Pseudomonadati</taxon>
        <taxon>Bacteroidota</taxon>
        <taxon>Cytophagia</taxon>
        <taxon>Cytophagales</taxon>
        <taxon>Hymenobacteraceae</taxon>
        <taxon>Hymenobacter</taxon>
    </lineage>
</organism>